<dbReference type="Proteomes" id="UP001148018">
    <property type="component" value="Unassembled WGS sequence"/>
</dbReference>
<keyword evidence="2" id="KW-1185">Reference proteome</keyword>
<reference evidence="1" key="1">
    <citation type="submission" date="2022-07" db="EMBL/GenBank/DDBJ databases">
        <title>Chromosome-level genome of Muraenolepis orangiensis.</title>
        <authorList>
            <person name="Kim J."/>
        </authorList>
    </citation>
    <scope>NUCLEOTIDE SEQUENCE</scope>
    <source>
        <strain evidence="1">KU_S4_2022</strain>
        <tissue evidence="1">Muscle</tissue>
    </source>
</reference>
<dbReference type="EMBL" id="JANIIK010000116">
    <property type="protein sequence ID" value="KAJ3587948.1"/>
    <property type="molecule type" value="Genomic_DNA"/>
</dbReference>
<dbReference type="AlphaFoldDB" id="A0A9Q0DGD2"/>
<comment type="caution">
    <text evidence="1">The sequence shown here is derived from an EMBL/GenBank/DDBJ whole genome shotgun (WGS) entry which is preliminary data.</text>
</comment>
<name>A0A9Q0DGD2_9TELE</name>
<organism evidence="1 2">
    <name type="scientific">Muraenolepis orangiensis</name>
    <name type="common">Patagonian moray cod</name>
    <dbReference type="NCBI Taxonomy" id="630683"/>
    <lineage>
        <taxon>Eukaryota</taxon>
        <taxon>Metazoa</taxon>
        <taxon>Chordata</taxon>
        <taxon>Craniata</taxon>
        <taxon>Vertebrata</taxon>
        <taxon>Euteleostomi</taxon>
        <taxon>Actinopterygii</taxon>
        <taxon>Neopterygii</taxon>
        <taxon>Teleostei</taxon>
        <taxon>Neoteleostei</taxon>
        <taxon>Acanthomorphata</taxon>
        <taxon>Zeiogadaria</taxon>
        <taxon>Gadariae</taxon>
        <taxon>Gadiformes</taxon>
        <taxon>Muraenolepidoidei</taxon>
        <taxon>Muraenolepididae</taxon>
        <taxon>Muraenolepis</taxon>
    </lineage>
</organism>
<evidence type="ECO:0000313" key="1">
    <source>
        <dbReference type="EMBL" id="KAJ3587948.1"/>
    </source>
</evidence>
<sequence length="145" mass="16444">MIRNQPKELIPRLIPRLNPGQLSGLGRRSGALEIPACERGTGHLFPSLPFPSYILIPAEVSGSFVRRIRLVCVELGHHIAGDVAPCDLLGEDQLNPFNTFPEDYTFQARKTLPNTIIFRRRIFHMPRYHSLLNPPGLKPPEKRNF</sequence>
<proteinExistence type="predicted"/>
<evidence type="ECO:0000313" key="2">
    <source>
        <dbReference type="Proteomes" id="UP001148018"/>
    </source>
</evidence>
<protein>
    <submittedName>
        <fullName evidence="1">Uncharacterized protein</fullName>
    </submittedName>
</protein>
<gene>
    <name evidence="1" type="ORF">NHX12_011543</name>
</gene>
<accession>A0A9Q0DGD2</accession>